<dbReference type="EMBL" id="CAJOAY010022227">
    <property type="protein sequence ID" value="CAF4355352.1"/>
    <property type="molecule type" value="Genomic_DNA"/>
</dbReference>
<accession>A0A820LF63</accession>
<gene>
    <name evidence="1" type="ORF">OKA104_LOCUS49031</name>
</gene>
<feature type="non-terminal residue" evidence="1">
    <location>
        <position position="1"/>
    </location>
</feature>
<sequence>VPPGATDHLALNTEYSSNTITATLRRNQFRPELVGRYTCSETINDRIVETSVYVFIQDGTTVFTKRLYPKVLQQTGVHFFNLPCQTTSWYPRMSCPEPTDPSQCKILECNSKQRQVNELKCNIPVCTGQEICIPVYYTPADLKPSFFFDPQIGFALEKPTIPNSLIQF</sequence>
<name>A0A820LF63_9BILA</name>
<organism evidence="1 2">
    <name type="scientific">Adineta steineri</name>
    <dbReference type="NCBI Taxonomy" id="433720"/>
    <lineage>
        <taxon>Eukaryota</taxon>
        <taxon>Metazoa</taxon>
        <taxon>Spiralia</taxon>
        <taxon>Gnathifera</taxon>
        <taxon>Rotifera</taxon>
        <taxon>Eurotatoria</taxon>
        <taxon>Bdelloidea</taxon>
        <taxon>Adinetida</taxon>
        <taxon>Adinetidae</taxon>
        <taxon>Adineta</taxon>
    </lineage>
</organism>
<proteinExistence type="predicted"/>
<feature type="non-terminal residue" evidence="1">
    <location>
        <position position="168"/>
    </location>
</feature>
<evidence type="ECO:0000313" key="2">
    <source>
        <dbReference type="Proteomes" id="UP000663881"/>
    </source>
</evidence>
<dbReference type="AlphaFoldDB" id="A0A820LF63"/>
<protein>
    <submittedName>
        <fullName evidence="1">Uncharacterized protein</fullName>
    </submittedName>
</protein>
<evidence type="ECO:0000313" key="1">
    <source>
        <dbReference type="EMBL" id="CAF4355352.1"/>
    </source>
</evidence>
<comment type="caution">
    <text evidence="1">The sequence shown here is derived from an EMBL/GenBank/DDBJ whole genome shotgun (WGS) entry which is preliminary data.</text>
</comment>
<dbReference type="Proteomes" id="UP000663881">
    <property type="component" value="Unassembled WGS sequence"/>
</dbReference>
<reference evidence="1" key="1">
    <citation type="submission" date="2021-02" db="EMBL/GenBank/DDBJ databases">
        <authorList>
            <person name="Nowell W R."/>
        </authorList>
    </citation>
    <scope>NUCLEOTIDE SEQUENCE</scope>
</reference>